<dbReference type="OMA" id="HYMSLCH"/>
<evidence type="ECO:0000256" key="2">
    <source>
        <dbReference type="SAM" id="SignalP"/>
    </source>
</evidence>
<name>A0A1S4FQT5_AEDAE</name>
<dbReference type="KEGG" id="aag:5573484"/>
<evidence type="ECO:0000313" key="3">
    <source>
        <dbReference type="EMBL" id="EAT37495.1"/>
    </source>
</evidence>
<dbReference type="HOGENOM" id="CLU_126186_0_0_1"/>
<dbReference type="Proteomes" id="UP000682892">
    <property type="component" value="Unassembled WGS sequence"/>
</dbReference>
<evidence type="ECO:0000256" key="1">
    <source>
        <dbReference type="SAM" id="MobiDB-lite"/>
    </source>
</evidence>
<gene>
    <name evidence="3" type="ORF">AaeL_AAEL010529</name>
</gene>
<sequence length="158" mass="18222">MITHWSCLLIAVGLMAFAGPALARQDTYLPRADIPGEELFNELADDVQKLHKEQLKLLQIVGNMAAKQQQEEELLQQEIQKQQQQNGDDSIGSLLDDLPAENPVKTLNRLTRLQEHPKPISSQKPREEKKSNHYMSLCHFKLCNMGRKRNTRYLSFWN</sequence>
<protein>
    <submittedName>
        <fullName evidence="3">AAEL010529-PA</fullName>
    </submittedName>
</protein>
<dbReference type="EMBL" id="CH477669">
    <property type="protein sequence ID" value="EAT37495.1"/>
    <property type="molecule type" value="Genomic_DNA"/>
</dbReference>
<feature type="chain" id="PRO_5036467658" evidence="2">
    <location>
        <begin position="24"/>
        <end position="158"/>
    </location>
</feature>
<evidence type="ECO:0000313" key="4">
    <source>
        <dbReference type="Proteomes" id="UP000682892"/>
    </source>
</evidence>
<reference evidence="3" key="1">
    <citation type="submission" date="2005-10" db="EMBL/GenBank/DDBJ databases">
        <authorList>
            <person name="Loftus B.J."/>
            <person name="Nene V.M."/>
            <person name="Hannick L.I."/>
            <person name="Bidwell S."/>
            <person name="Haas B."/>
            <person name="Amedeo P."/>
            <person name="Orvis J."/>
            <person name="Wortman J.R."/>
            <person name="White O.R."/>
            <person name="Salzberg S."/>
            <person name="Shumway M."/>
            <person name="Koo H."/>
            <person name="Zhao Y."/>
            <person name="Holmes M."/>
            <person name="Miller J."/>
            <person name="Schatz M."/>
            <person name="Pop M."/>
            <person name="Pai G."/>
            <person name="Utterback T."/>
            <person name="Rogers Y.-H."/>
            <person name="Kravitz S."/>
            <person name="Fraser C.M."/>
        </authorList>
    </citation>
    <scope>NUCLEOTIDE SEQUENCE</scope>
    <source>
        <strain evidence="3">Liverpool</strain>
    </source>
</reference>
<feature type="region of interest" description="Disordered" evidence="1">
    <location>
        <begin position="71"/>
        <end position="130"/>
    </location>
</feature>
<feature type="compositionally biased region" description="Basic and acidic residues" evidence="1">
    <location>
        <begin position="112"/>
        <end position="130"/>
    </location>
</feature>
<reference evidence="3" key="2">
    <citation type="journal article" date="2007" name="Science">
        <title>Genome sequence of Aedes aegypti, a major arbovirus vector.</title>
        <authorList>
            <person name="Nene V."/>
            <person name="Wortman J.R."/>
            <person name="Lawson D."/>
            <person name="Haas B."/>
            <person name="Kodira C."/>
            <person name="Tu Z.J."/>
            <person name="Loftus B."/>
            <person name="Xi Z."/>
            <person name="Megy K."/>
            <person name="Grabherr M."/>
            <person name="Ren Q."/>
            <person name="Zdobnov E.M."/>
            <person name="Lobo N.F."/>
            <person name="Campbell K.S."/>
            <person name="Brown S.E."/>
            <person name="Bonaldo M.F."/>
            <person name="Zhu J."/>
            <person name="Sinkins S.P."/>
            <person name="Hogenkamp D.G."/>
            <person name="Amedeo P."/>
            <person name="Arensburger P."/>
            <person name="Atkinson P.W."/>
            <person name="Bidwell S."/>
            <person name="Biedler J."/>
            <person name="Birney E."/>
            <person name="Bruggner R.V."/>
            <person name="Costas J."/>
            <person name="Coy M.R."/>
            <person name="Crabtree J."/>
            <person name="Crawford M."/>
            <person name="Debruyn B."/>
            <person name="Decaprio D."/>
            <person name="Eiglmeier K."/>
            <person name="Eisenstadt E."/>
            <person name="El-Dorry H."/>
            <person name="Gelbart W.M."/>
            <person name="Gomes S.L."/>
            <person name="Hammond M."/>
            <person name="Hannick L.I."/>
            <person name="Hogan J.R."/>
            <person name="Holmes M.H."/>
            <person name="Jaffe D."/>
            <person name="Johnston J.S."/>
            <person name="Kennedy R.C."/>
            <person name="Koo H."/>
            <person name="Kravitz S."/>
            <person name="Kriventseva E.V."/>
            <person name="Kulp D."/>
            <person name="Labutti K."/>
            <person name="Lee E."/>
            <person name="Li S."/>
            <person name="Lovin D.D."/>
            <person name="Mao C."/>
            <person name="Mauceli E."/>
            <person name="Menck C.F."/>
            <person name="Miller J.R."/>
            <person name="Montgomery P."/>
            <person name="Mori A."/>
            <person name="Nascimento A.L."/>
            <person name="Naveira H.F."/>
            <person name="Nusbaum C."/>
            <person name="O'leary S."/>
            <person name="Orvis J."/>
            <person name="Pertea M."/>
            <person name="Quesneville H."/>
            <person name="Reidenbach K.R."/>
            <person name="Rogers Y.H."/>
            <person name="Roth C.W."/>
            <person name="Schneider J.R."/>
            <person name="Schatz M."/>
            <person name="Shumway M."/>
            <person name="Stanke M."/>
            <person name="Stinson E.O."/>
            <person name="Tubio J.M."/>
            <person name="Vanzee J.P."/>
            <person name="Verjovski-Almeida S."/>
            <person name="Werner D."/>
            <person name="White O."/>
            <person name="Wyder S."/>
            <person name="Zeng Q."/>
            <person name="Zhao Q."/>
            <person name="Zhao Y."/>
            <person name="Hill C.A."/>
            <person name="Raikhel A.S."/>
            <person name="Soares M.B."/>
            <person name="Knudson D.L."/>
            <person name="Lee N.H."/>
            <person name="Galagan J."/>
            <person name="Salzberg S.L."/>
            <person name="Paulsen I.T."/>
            <person name="Dimopoulos G."/>
            <person name="Collins F.H."/>
            <person name="Birren B."/>
            <person name="Fraser-Liggett C.M."/>
            <person name="Severson D.W."/>
        </authorList>
    </citation>
    <scope>NUCLEOTIDE SEQUENCE [LARGE SCALE GENOMIC DNA]</scope>
    <source>
        <strain evidence="3">Liverpool</strain>
    </source>
</reference>
<accession>A0A1S4FQT5</accession>
<proteinExistence type="predicted"/>
<organism evidence="3 4">
    <name type="scientific">Aedes aegypti</name>
    <name type="common">Yellowfever mosquito</name>
    <name type="synonym">Culex aegypti</name>
    <dbReference type="NCBI Taxonomy" id="7159"/>
    <lineage>
        <taxon>Eukaryota</taxon>
        <taxon>Metazoa</taxon>
        <taxon>Ecdysozoa</taxon>
        <taxon>Arthropoda</taxon>
        <taxon>Hexapoda</taxon>
        <taxon>Insecta</taxon>
        <taxon>Pterygota</taxon>
        <taxon>Neoptera</taxon>
        <taxon>Endopterygota</taxon>
        <taxon>Diptera</taxon>
        <taxon>Nematocera</taxon>
        <taxon>Culicoidea</taxon>
        <taxon>Culicidae</taxon>
        <taxon>Culicinae</taxon>
        <taxon>Aedini</taxon>
        <taxon>Aedes</taxon>
        <taxon>Stegomyia</taxon>
    </lineage>
</organism>
<keyword evidence="2" id="KW-0732">Signal</keyword>
<reference evidence="3" key="3">
    <citation type="submission" date="2012-09" db="EMBL/GenBank/DDBJ databases">
        <authorList>
            <consortium name="VectorBase"/>
        </authorList>
    </citation>
    <scope>NUCLEOTIDE SEQUENCE</scope>
    <source>
        <strain evidence="3">Liverpool</strain>
    </source>
</reference>
<feature type="signal peptide" evidence="2">
    <location>
        <begin position="1"/>
        <end position="23"/>
    </location>
</feature>
<feature type="compositionally biased region" description="Low complexity" evidence="1">
    <location>
        <begin position="76"/>
        <end position="97"/>
    </location>
</feature>
<dbReference type="SMR" id="A0A1S4FQT5"/>
<dbReference type="AlphaFoldDB" id="A0A1S4FQT5"/>
<dbReference type="OrthoDB" id="6340140at2759"/>